<evidence type="ECO:0000256" key="5">
    <source>
        <dbReference type="ARBA" id="ARBA00022525"/>
    </source>
</evidence>
<evidence type="ECO:0000256" key="13">
    <source>
        <dbReference type="PIRSR" id="PIRSR601929-3"/>
    </source>
</evidence>
<dbReference type="AlphaFoldDB" id="A0A218W2R5"/>
<dbReference type="Pfam" id="PF00190">
    <property type="entry name" value="Cupin_1"/>
    <property type="match status" value="1"/>
</dbReference>
<evidence type="ECO:0000256" key="7">
    <source>
        <dbReference type="ARBA" id="ARBA00022729"/>
    </source>
</evidence>
<sequence>MKLFVILLVYAFAISSSFASDPSPLQDICVAIKEPKDAVFVNGKFCKNPNLTVADDFFFQGLNIPQSTDNKVRSLITGVDVNKMPGLNTLGVSVARIDFAPNGVNPPHFHPRSSEILMCMEGELYVGFVLSNAFENRFITKVLKPGDLFAFPLGMIHFQLNIGKTPAVAFASFGSQNPGLITVGNAVFGANPPIGPEVLIKAFQLDKKTIDYLQSQLWFNNRI</sequence>
<comment type="similarity">
    <text evidence="3 14">Belongs to the germin family.</text>
</comment>
<comment type="function">
    <text evidence="1">May play a role in plant defense. Probably has no oxalate oxidase activity even if the active site is conserved.</text>
</comment>
<evidence type="ECO:0000256" key="14">
    <source>
        <dbReference type="RuleBase" id="RU366015"/>
    </source>
</evidence>
<dbReference type="PRINTS" id="PR00325">
    <property type="entry name" value="GERMIN"/>
</dbReference>
<dbReference type="Gene3D" id="2.60.120.10">
    <property type="entry name" value="Jelly Rolls"/>
    <property type="match status" value="1"/>
</dbReference>
<evidence type="ECO:0000256" key="9">
    <source>
        <dbReference type="ARBA" id="ARBA00023180"/>
    </source>
</evidence>
<feature type="binding site" evidence="12">
    <location>
        <position position="115"/>
    </location>
    <ligand>
        <name>Mn(2+)</name>
        <dbReference type="ChEBI" id="CHEBI:29035"/>
    </ligand>
</feature>
<dbReference type="EMBL" id="MTKT01005527">
    <property type="protein sequence ID" value="OWM66819.1"/>
    <property type="molecule type" value="Genomic_DNA"/>
</dbReference>
<organism evidence="16 17">
    <name type="scientific">Punica granatum</name>
    <name type="common">Pomegranate</name>
    <dbReference type="NCBI Taxonomy" id="22663"/>
    <lineage>
        <taxon>Eukaryota</taxon>
        <taxon>Viridiplantae</taxon>
        <taxon>Streptophyta</taxon>
        <taxon>Embryophyta</taxon>
        <taxon>Tracheophyta</taxon>
        <taxon>Spermatophyta</taxon>
        <taxon>Magnoliopsida</taxon>
        <taxon>eudicotyledons</taxon>
        <taxon>Gunneridae</taxon>
        <taxon>Pentapetalae</taxon>
        <taxon>rosids</taxon>
        <taxon>malvids</taxon>
        <taxon>Myrtales</taxon>
        <taxon>Lythraceae</taxon>
        <taxon>Punica</taxon>
    </lineage>
</organism>
<evidence type="ECO:0000256" key="6">
    <source>
        <dbReference type="ARBA" id="ARBA00022723"/>
    </source>
</evidence>
<dbReference type="PANTHER" id="PTHR31238">
    <property type="entry name" value="GERMIN-LIKE PROTEIN SUBFAMILY 3 MEMBER 3"/>
    <property type="match status" value="1"/>
</dbReference>
<feature type="binding site" evidence="12">
    <location>
        <position position="157"/>
    </location>
    <ligand>
        <name>Mn(2+)</name>
        <dbReference type="ChEBI" id="CHEBI:29035"/>
    </ligand>
</feature>
<evidence type="ECO:0000256" key="4">
    <source>
        <dbReference type="ARBA" id="ARBA00022523"/>
    </source>
</evidence>
<gene>
    <name evidence="16" type="ORF">CDL15_Pgr002614</name>
</gene>
<feature type="binding site" evidence="11">
    <location>
        <position position="105"/>
    </location>
    <ligand>
        <name>oxalate</name>
        <dbReference type="ChEBI" id="CHEBI:30623"/>
    </ligand>
</feature>
<keyword evidence="5 14" id="KW-0964">Secreted</keyword>
<name>A0A218W2R5_PUNGR</name>
<evidence type="ECO:0000259" key="15">
    <source>
        <dbReference type="SMART" id="SM00835"/>
    </source>
</evidence>
<dbReference type="InterPro" id="IPR019780">
    <property type="entry name" value="Germin_Mn-BS"/>
</dbReference>
<evidence type="ECO:0000256" key="3">
    <source>
        <dbReference type="ARBA" id="ARBA00007456"/>
    </source>
</evidence>
<feature type="chain" id="PRO_5019619068" description="Germin-like protein" evidence="14">
    <location>
        <begin position="20"/>
        <end position="223"/>
    </location>
</feature>
<protein>
    <recommendedName>
        <fullName evidence="14">Germin-like protein</fullName>
    </recommendedName>
</protein>
<evidence type="ECO:0000313" key="16">
    <source>
        <dbReference type="EMBL" id="OWM66819.1"/>
    </source>
</evidence>
<feature type="binding site" evidence="12">
    <location>
        <position position="108"/>
    </location>
    <ligand>
        <name>Mn(2+)</name>
        <dbReference type="ChEBI" id="CHEBI:29035"/>
    </ligand>
</feature>
<dbReference type="Proteomes" id="UP000197138">
    <property type="component" value="Unassembled WGS sequence"/>
</dbReference>
<dbReference type="InterPro" id="IPR001929">
    <property type="entry name" value="Germin"/>
</dbReference>
<keyword evidence="8 13" id="KW-1015">Disulfide bond</keyword>
<dbReference type="InterPro" id="IPR006045">
    <property type="entry name" value="Cupin_1"/>
</dbReference>
<evidence type="ECO:0000256" key="2">
    <source>
        <dbReference type="ARBA" id="ARBA00004271"/>
    </source>
</evidence>
<dbReference type="InterPro" id="IPR011051">
    <property type="entry name" value="RmlC_Cupin_sf"/>
</dbReference>
<evidence type="ECO:0000256" key="8">
    <source>
        <dbReference type="ARBA" id="ARBA00023157"/>
    </source>
</evidence>
<feature type="disulfide bond" evidence="13">
    <location>
        <begin position="29"/>
        <end position="46"/>
    </location>
</feature>
<keyword evidence="10 11" id="KW-0464">Manganese</keyword>
<comment type="subcellular location">
    <subcellularLocation>
        <location evidence="2 14">Secreted</location>
        <location evidence="2 14">Extracellular space</location>
        <location evidence="2 14">Apoplast</location>
    </subcellularLocation>
</comment>
<evidence type="ECO:0000256" key="10">
    <source>
        <dbReference type="ARBA" id="ARBA00023211"/>
    </source>
</evidence>
<dbReference type="GO" id="GO:0030145">
    <property type="term" value="F:manganese ion binding"/>
    <property type="evidence" value="ECO:0007669"/>
    <property type="project" value="UniProtKB-UniRule"/>
</dbReference>
<evidence type="ECO:0000313" key="17">
    <source>
        <dbReference type="Proteomes" id="UP000197138"/>
    </source>
</evidence>
<feature type="signal peptide" evidence="14">
    <location>
        <begin position="1"/>
        <end position="19"/>
    </location>
</feature>
<dbReference type="FunFam" id="2.60.120.10:FF:000005">
    <property type="entry name" value="Germin-like protein subfamily 1 member 8"/>
    <property type="match status" value="1"/>
</dbReference>
<evidence type="ECO:0000256" key="11">
    <source>
        <dbReference type="PIRSR" id="PIRSR601929-1"/>
    </source>
</evidence>
<keyword evidence="6 11" id="KW-0479">Metal-binding</keyword>
<feature type="binding site" evidence="12">
    <location>
        <position position="110"/>
    </location>
    <ligand>
        <name>Mn(2+)</name>
        <dbReference type="ChEBI" id="CHEBI:29035"/>
    </ligand>
</feature>
<evidence type="ECO:0000256" key="1">
    <source>
        <dbReference type="ARBA" id="ARBA00003629"/>
    </source>
</evidence>
<keyword evidence="9" id="KW-0325">Glycoprotein</keyword>
<dbReference type="PROSITE" id="PS00725">
    <property type="entry name" value="GERMIN"/>
    <property type="match status" value="1"/>
</dbReference>
<dbReference type="GO" id="GO:0048046">
    <property type="term" value="C:apoplast"/>
    <property type="evidence" value="ECO:0007669"/>
    <property type="project" value="UniProtKB-SubCell"/>
</dbReference>
<reference evidence="17" key="1">
    <citation type="journal article" date="2017" name="Plant J.">
        <title>The pomegranate (Punica granatum L.) genome and the genomics of punicalagin biosynthesis.</title>
        <authorList>
            <person name="Qin G."/>
            <person name="Xu C."/>
            <person name="Ming R."/>
            <person name="Tang H."/>
            <person name="Guyot R."/>
            <person name="Kramer E.M."/>
            <person name="Hu Y."/>
            <person name="Yi X."/>
            <person name="Qi Y."/>
            <person name="Xu X."/>
            <person name="Gao Z."/>
            <person name="Pan H."/>
            <person name="Jian J."/>
            <person name="Tian Y."/>
            <person name="Yue Z."/>
            <person name="Xu Y."/>
        </authorList>
    </citation>
    <scope>NUCLEOTIDE SEQUENCE [LARGE SCALE GENOMIC DNA]</scope>
    <source>
        <strain evidence="17">cv. Dabenzi</strain>
    </source>
</reference>
<feature type="domain" description="Cupin type-1" evidence="15">
    <location>
        <begin position="73"/>
        <end position="211"/>
    </location>
</feature>
<dbReference type="CDD" id="cd02241">
    <property type="entry name" value="cupin_OxOx"/>
    <property type="match status" value="1"/>
</dbReference>
<feature type="binding site" evidence="11">
    <location>
        <position position="115"/>
    </location>
    <ligand>
        <name>oxalate</name>
        <dbReference type="ChEBI" id="CHEBI:30623"/>
    </ligand>
</feature>
<feature type="binding site" evidence="11">
    <location>
        <position position="110"/>
    </location>
    <ligand>
        <name>oxalate</name>
        <dbReference type="ChEBI" id="CHEBI:30623"/>
    </ligand>
</feature>
<evidence type="ECO:0000256" key="12">
    <source>
        <dbReference type="PIRSR" id="PIRSR601929-2"/>
    </source>
</evidence>
<comment type="caution">
    <text evidence="16">The sequence shown here is derived from an EMBL/GenBank/DDBJ whole genome shotgun (WGS) entry which is preliminary data.</text>
</comment>
<keyword evidence="7 14" id="KW-0732">Signal</keyword>
<accession>A0A218W2R5</accession>
<keyword evidence="4 14" id="KW-0052">Apoplast</keyword>
<proteinExistence type="inferred from homology"/>
<dbReference type="SUPFAM" id="SSF51182">
    <property type="entry name" value="RmlC-like cupins"/>
    <property type="match status" value="1"/>
</dbReference>
<dbReference type="InterPro" id="IPR014710">
    <property type="entry name" value="RmlC-like_jellyroll"/>
</dbReference>
<dbReference type="SMART" id="SM00835">
    <property type="entry name" value="Cupin_1"/>
    <property type="match status" value="1"/>
</dbReference>